<evidence type="ECO:0000313" key="2">
    <source>
        <dbReference type="EMBL" id="TDV50933.1"/>
    </source>
</evidence>
<dbReference type="Proteomes" id="UP000294927">
    <property type="component" value="Unassembled WGS sequence"/>
</dbReference>
<feature type="domain" description="N-acetyltransferase" evidence="1">
    <location>
        <begin position="12"/>
        <end position="177"/>
    </location>
</feature>
<proteinExistence type="predicted"/>
<keyword evidence="2" id="KW-0808">Transferase</keyword>
<accession>A0A4R7VMS6</accession>
<dbReference type="InterPro" id="IPR000182">
    <property type="entry name" value="GNAT_dom"/>
</dbReference>
<gene>
    <name evidence="2" type="ORF">CLV71_106279</name>
</gene>
<sequence length="383" mass="43245">MADLPVLTDGVVTLRAHRVSDVDGIVEQCVDPDSVRWTTVPTPYDRELARSYVTEEVPEGWRTGRELNFAIESEHPDGERRFSGSISLRPMGGGLAEIAFGLHPAVRGNGVCSRAVKLILDWGFQRGDIEVVLWLAHVGNWGSWRVAWANGFTFHGTIKKLLSQRGERHDCWQGTLRADDSREPKHKWNVPPVLESDRLRMRPHRETDATRYAEILNDERSRHFGGRSVWLSQLPNKEHGIHRAREANARGDRYDWTIADRETDELIGQIQLFNLEGLDDTMAGIGYSMHPSRRGQGVLTEALGMLTEWAFREKEKGGLGLRRLKLGTATTNKASRHAAESAGFLHIATEPDAFPTGETGFEAEAIYHRLNPDWVEVKETPRY</sequence>
<reference evidence="2 3" key="1">
    <citation type="submission" date="2019-03" db="EMBL/GenBank/DDBJ databases">
        <title>Genomic Encyclopedia of Archaeal and Bacterial Type Strains, Phase II (KMG-II): from individual species to whole genera.</title>
        <authorList>
            <person name="Goeker M."/>
        </authorList>
    </citation>
    <scope>NUCLEOTIDE SEQUENCE [LARGE SCALE GENOMIC DNA]</scope>
    <source>
        <strain evidence="2 3">DSM 45499</strain>
    </source>
</reference>
<dbReference type="GO" id="GO:0016747">
    <property type="term" value="F:acyltransferase activity, transferring groups other than amino-acyl groups"/>
    <property type="evidence" value="ECO:0007669"/>
    <property type="project" value="InterPro"/>
</dbReference>
<dbReference type="PANTHER" id="PTHR43792">
    <property type="entry name" value="GNAT FAMILY, PUTATIVE (AFU_ORTHOLOGUE AFUA_3G00765)-RELATED-RELATED"/>
    <property type="match status" value="1"/>
</dbReference>
<feature type="domain" description="N-acetyltransferase" evidence="1">
    <location>
        <begin position="199"/>
        <end position="373"/>
    </location>
</feature>
<organism evidence="2 3">
    <name type="scientific">Actinophytocola oryzae</name>
    <dbReference type="NCBI Taxonomy" id="502181"/>
    <lineage>
        <taxon>Bacteria</taxon>
        <taxon>Bacillati</taxon>
        <taxon>Actinomycetota</taxon>
        <taxon>Actinomycetes</taxon>
        <taxon>Pseudonocardiales</taxon>
        <taxon>Pseudonocardiaceae</taxon>
    </lineage>
</organism>
<dbReference type="EMBL" id="SOCP01000006">
    <property type="protein sequence ID" value="TDV50933.1"/>
    <property type="molecule type" value="Genomic_DNA"/>
</dbReference>
<keyword evidence="3" id="KW-1185">Reference proteome</keyword>
<name>A0A4R7VMS6_9PSEU</name>
<evidence type="ECO:0000259" key="1">
    <source>
        <dbReference type="PROSITE" id="PS51186"/>
    </source>
</evidence>
<comment type="caution">
    <text evidence="2">The sequence shown here is derived from an EMBL/GenBank/DDBJ whole genome shotgun (WGS) entry which is preliminary data.</text>
</comment>
<protein>
    <submittedName>
        <fullName evidence="2">RimJ/RimL family protein N-acetyltransferase</fullName>
    </submittedName>
</protein>
<dbReference type="InterPro" id="IPR016181">
    <property type="entry name" value="Acyl_CoA_acyltransferase"/>
</dbReference>
<dbReference type="Gene3D" id="3.40.630.30">
    <property type="match status" value="2"/>
</dbReference>
<dbReference type="PROSITE" id="PS51186">
    <property type="entry name" value="GNAT"/>
    <property type="match status" value="2"/>
</dbReference>
<evidence type="ECO:0000313" key="3">
    <source>
        <dbReference type="Proteomes" id="UP000294927"/>
    </source>
</evidence>
<dbReference type="InterPro" id="IPR051531">
    <property type="entry name" value="N-acetyltransferase"/>
</dbReference>
<dbReference type="SUPFAM" id="SSF55729">
    <property type="entry name" value="Acyl-CoA N-acyltransferases (Nat)"/>
    <property type="match status" value="2"/>
</dbReference>
<dbReference type="AlphaFoldDB" id="A0A4R7VMS6"/>
<dbReference type="Pfam" id="PF13302">
    <property type="entry name" value="Acetyltransf_3"/>
    <property type="match status" value="2"/>
</dbReference>